<feature type="non-terminal residue" evidence="1">
    <location>
        <position position="1"/>
    </location>
</feature>
<proteinExistence type="predicted"/>
<protein>
    <submittedName>
        <fullName evidence="1">Uncharacterized protein</fullName>
    </submittedName>
</protein>
<accession>A0ACC1L0D6</accession>
<reference evidence="1" key="1">
    <citation type="submission" date="2022-07" db="EMBL/GenBank/DDBJ databases">
        <title>Phylogenomic reconstructions and comparative analyses of Kickxellomycotina fungi.</title>
        <authorList>
            <person name="Reynolds N.K."/>
            <person name="Stajich J.E."/>
            <person name="Barry K."/>
            <person name="Grigoriev I.V."/>
            <person name="Crous P."/>
            <person name="Smith M.E."/>
        </authorList>
    </citation>
    <scope>NUCLEOTIDE SEQUENCE</scope>
    <source>
        <strain evidence="1">BCRC 34780</strain>
    </source>
</reference>
<evidence type="ECO:0000313" key="2">
    <source>
        <dbReference type="Proteomes" id="UP001140087"/>
    </source>
</evidence>
<sequence>GQLETLRKTMEDTRAIVSTIQAQIGQGREREGTKLDDIARLLGALDMRLHMLEDRQRLVQDAGAPAADPGTAPRHANAGSTKVRPASAPRRGLASRAGQLVVHCLTQYPMALIGALLVILISELLVISGIAPDMRQVRAMGSSALDAARSHLGA</sequence>
<dbReference type="Proteomes" id="UP001140087">
    <property type="component" value="Unassembled WGS sequence"/>
</dbReference>
<evidence type="ECO:0000313" key="1">
    <source>
        <dbReference type="EMBL" id="KAJ2797992.1"/>
    </source>
</evidence>
<dbReference type="EMBL" id="JANBUN010001471">
    <property type="protein sequence ID" value="KAJ2797992.1"/>
    <property type="molecule type" value="Genomic_DNA"/>
</dbReference>
<organism evidence="1 2">
    <name type="scientific">Coemansia helicoidea</name>
    <dbReference type="NCBI Taxonomy" id="1286919"/>
    <lineage>
        <taxon>Eukaryota</taxon>
        <taxon>Fungi</taxon>
        <taxon>Fungi incertae sedis</taxon>
        <taxon>Zoopagomycota</taxon>
        <taxon>Kickxellomycotina</taxon>
        <taxon>Kickxellomycetes</taxon>
        <taxon>Kickxellales</taxon>
        <taxon>Kickxellaceae</taxon>
        <taxon>Coemansia</taxon>
    </lineage>
</organism>
<gene>
    <name evidence="1" type="ORF">H4R21_004107</name>
</gene>
<name>A0ACC1L0D6_9FUNG</name>
<keyword evidence="2" id="KW-1185">Reference proteome</keyword>
<comment type="caution">
    <text evidence="1">The sequence shown here is derived from an EMBL/GenBank/DDBJ whole genome shotgun (WGS) entry which is preliminary data.</text>
</comment>